<dbReference type="EMBL" id="CP030073">
    <property type="protein sequence ID" value="AWW36989.1"/>
    <property type="molecule type" value="Genomic_DNA"/>
</dbReference>
<dbReference type="KEGG" id="scad:DN051_10385"/>
<name>A0A2Z4IW77_9ACTN</name>
<sequence length="407" mass="42895">MKHRGRHRRRKQGRALRAFLAGTALALTGAATLISASQATVGTDPGALKPLASALSRQELRLSENLSAAPVSPAKTVGVGEVLANADHSLRPAGDCTGAERAALPVSPAATSAHCWPEADTRGWRAGAVTTSGDADDDGLWGANRVVLSGWSDHRGAARVAFVDANDPGRLSYTWVLLAAPPGAGRDAGPLVSRLSGMVWYQDKLLATADDGRALYMYDLDRIERTAARGGTAVPATGDPAAHAVGYVLPAVATYRLPGGTRMGGLSLDRSTTPDSLVVSESVPADDDRPTRLWRYSLNDDPSGAGLLATVPREAYETKVAAVRGALSYDDRWYLVRAAGGPGGHGTLWRQDTEGAHAARCGTDETYLCWSGPAQSLSHWEETGEVWSQSGRVLFSLPLASIDRALR</sequence>
<evidence type="ECO:0000313" key="3">
    <source>
        <dbReference type="Proteomes" id="UP000249616"/>
    </source>
</evidence>
<feature type="chain" id="PRO_5038880259" description="Secreted protein" evidence="1">
    <location>
        <begin position="27"/>
        <end position="407"/>
    </location>
</feature>
<dbReference type="AlphaFoldDB" id="A0A2Z4IW77"/>
<dbReference type="RefSeq" id="WP_112438569.1">
    <property type="nucleotide sequence ID" value="NZ_CP030073.1"/>
</dbReference>
<proteinExistence type="predicted"/>
<protein>
    <recommendedName>
        <fullName evidence="4">Secreted protein</fullName>
    </recommendedName>
</protein>
<evidence type="ECO:0000256" key="1">
    <source>
        <dbReference type="SAM" id="SignalP"/>
    </source>
</evidence>
<keyword evidence="1" id="KW-0732">Signal</keyword>
<accession>A0A2Z4IW77</accession>
<evidence type="ECO:0008006" key="4">
    <source>
        <dbReference type="Google" id="ProtNLM"/>
    </source>
</evidence>
<keyword evidence="3" id="KW-1185">Reference proteome</keyword>
<gene>
    <name evidence="2" type="ORF">DN051_10385</name>
</gene>
<dbReference type="Proteomes" id="UP000249616">
    <property type="component" value="Chromosome"/>
</dbReference>
<feature type="signal peptide" evidence="1">
    <location>
        <begin position="1"/>
        <end position="26"/>
    </location>
</feature>
<organism evidence="2 3">
    <name type="scientific">Streptomyces cadmiisoli</name>
    <dbReference type="NCBI Taxonomy" id="2184053"/>
    <lineage>
        <taxon>Bacteria</taxon>
        <taxon>Bacillati</taxon>
        <taxon>Actinomycetota</taxon>
        <taxon>Actinomycetes</taxon>
        <taxon>Kitasatosporales</taxon>
        <taxon>Streptomycetaceae</taxon>
        <taxon>Streptomyces</taxon>
        <taxon>Streptomyces aurantiacus group</taxon>
    </lineage>
</organism>
<evidence type="ECO:0000313" key="2">
    <source>
        <dbReference type="EMBL" id="AWW36989.1"/>
    </source>
</evidence>
<reference evidence="2 3" key="1">
    <citation type="journal article" date="2019" name="Int. J. Syst. Evol. Microbiol.">
        <title>Streptomyces cadmiisoli sp. nov., a novel actinomycete isolated from cadmium-contaminated soil.</title>
        <authorList>
            <person name="Li K."/>
            <person name="Tang X."/>
            <person name="Zhao J."/>
            <person name="Guo Y."/>
            <person name="Tang Y."/>
            <person name="Gao J."/>
        </authorList>
    </citation>
    <scope>NUCLEOTIDE SEQUENCE [LARGE SCALE GENOMIC DNA]</scope>
    <source>
        <strain evidence="2 3">ZFG47</strain>
    </source>
</reference>